<dbReference type="SUPFAM" id="SSF52821">
    <property type="entry name" value="Rhodanese/Cell cycle control phosphatase"/>
    <property type="match status" value="1"/>
</dbReference>
<keyword evidence="2" id="KW-0808">Transferase</keyword>
<protein>
    <submittedName>
        <fullName evidence="2">Thiosulfate sulfurtransferase PspE</fullName>
        <ecNumber evidence="2">2.8.1.1</ecNumber>
    </submittedName>
</protein>
<dbReference type="SMART" id="SM00450">
    <property type="entry name" value="RHOD"/>
    <property type="match status" value="1"/>
</dbReference>
<dbReference type="InterPro" id="IPR052367">
    <property type="entry name" value="Thiosulfate_ST/Rhodanese-like"/>
</dbReference>
<dbReference type="InterPro" id="IPR001763">
    <property type="entry name" value="Rhodanese-like_dom"/>
</dbReference>
<dbReference type="PROSITE" id="PS50206">
    <property type="entry name" value="RHODANESE_3"/>
    <property type="match status" value="1"/>
</dbReference>
<dbReference type="Proteomes" id="UP000070449">
    <property type="component" value="Unassembled WGS sequence"/>
</dbReference>
<gene>
    <name evidence="2" type="primary">pspE</name>
    <name evidence="2" type="ORF">UZ20_WS6002000217</name>
</gene>
<dbReference type="STRING" id="1617427.UZ20_WS6002000217"/>
<evidence type="ECO:0000259" key="1">
    <source>
        <dbReference type="PROSITE" id="PS50206"/>
    </source>
</evidence>
<name>A0A136KKS7_9BACT</name>
<dbReference type="GO" id="GO:0004792">
    <property type="term" value="F:thiosulfate-cyanide sulfurtransferase activity"/>
    <property type="evidence" value="ECO:0007669"/>
    <property type="project" value="UniProtKB-EC"/>
</dbReference>
<dbReference type="Pfam" id="PF00581">
    <property type="entry name" value="Rhodanese"/>
    <property type="match status" value="1"/>
</dbReference>
<dbReference type="PANTHER" id="PTHR45431">
    <property type="entry name" value="RHODANESE-LIKE DOMAIN-CONTAINING PROTEIN 15, CHLOROPLASTIC"/>
    <property type="match status" value="1"/>
</dbReference>
<dbReference type="AlphaFoldDB" id="A0A136KKS7"/>
<dbReference type="EC" id="2.8.1.1" evidence="2"/>
<comment type="caution">
    <text evidence="2">The sequence shown here is derived from an EMBL/GenBank/DDBJ whole genome shotgun (WGS) entry which is preliminary data.</text>
</comment>
<evidence type="ECO:0000313" key="2">
    <source>
        <dbReference type="EMBL" id="KXK09908.1"/>
    </source>
</evidence>
<evidence type="ECO:0000313" key="3">
    <source>
        <dbReference type="Proteomes" id="UP000070449"/>
    </source>
</evidence>
<dbReference type="InterPro" id="IPR036873">
    <property type="entry name" value="Rhodanese-like_dom_sf"/>
</dbReference>
<dbReference type="CDD" id="cd00158">
    <property type="entry name" value="RHOD"/>
    <property type="match status" value="1"/>
</dbReference>
<dbReference type="Gene3D" id="3.40.250.10">
    <property type="entry name" value="Rhodanese-like domain"/>
    <property type="match status" value="1"/>
</dbReference>
<reference evidence="2 3" key="1">
    <citation type="submission" date="2015-02" db="EMBL/GenBank/DDBJ databases">
        <title>Improved understanding of the partial-nitritation anammox process through 23 genomes representing the majority of the microbial community.</title>
        <authorList>
            <person name="Speth D.R."/>
            <person name="In T Zandt M."/>
            <person name="Guerrero Cruz S."/>
            <person name="Jetten M.S."/>
            <person name="Dutilh B.E."/>
        </authorList>
    </citation>
    <scope>NUCLEOTIDE SEQUENCE [LARGE SCALE GENOMIC DNA]</scope>
    <source>
        <strain evidence="2">OLB21</strain>
    </source>
</reference>
<proteinExistence type="predicted"/>
<sequence>MKKPIILALTVFFLLIAIIMANESSNNKTGITSVSASEFSSEVQEEGAVILDIRTPQEYNTGRIAGAVNIDYYRADFKNQLEKLDRNQAYKLYCNSGNRSGGALKIMQEMGFTNVVELNGGIQSWISAKLPACTNC</sequence>
<dbReference type="EMBL" id="JYPD01000011">
    <property type="protein sequence ID" value="KXK09908.1"/>
    <property type="molecule type" value="Genomic_DNA"/>
</dbReference>
<organism evidence="2 3">
    <name type="scientific">candidate division WS6 bacterium OLB21</name>
    <dbReference type="NCBI Taxonomy" id="1617427"/>
    <lineage>
        <taxon>Bacteria</taxon>
        <taxon>Candidatus Dojkabacteria</taxon>
    </lineage>
</organism>
<accession>A0A136KKS7</accession>
<dbReference type="PANTHER" id="PTHR45431:SF3">
    <property type="entry name" value="RHODANESE-LIKE DOMAIN-CONTAINING PROTEIN 15, CHLOROPLASTIC"/>
    <property type="match status" value="1"/>
</dbReference>
<feature type="domain" description="Rhodanese" evidence="1">
    <location>
        <begin position="44"/>
        <end position="134"/>
    </location>
</feature>